<dbReference type="Proteomes" id="UP000885759">
    <property type="component" value="Unassembled WGS sequence"/>
</dbReference>
<proteinExistence type="predicted"/>
<name>A0A7C4V6J9_9DEIN</name>
<evidence type="ECO:0000313" key="1">
    <source>
        <dbReference type="EMBL" id="HGY09731.1"/>
    </source>
</evidence>
<dbReference type="EMBL" id="DRPZ01000179">
    <property type="protein sequence ID" value="HGY09731.1"/>
    <property type="molecule type" value="Genomic_DNA"/>
</dbReference>
<accession>A0A7C4V6J9</accession>
<organism evidence="1">
    <name type="scientific">Oceanithermus profundus</name>
    <dbReference type="NCBI Taxonomy" id="187137"/>
    <lineage>
        <taxon>Bacteria</taxon>
        <taxon>Thermotogati</taxon>
        <taxon>Deinococcota</taxon>
        <taxon>Deinococci</taxon>
        <taxon>Thermales</taxon>
        <taxon>Thermaceae</taxon>
        <taxon>Oceanithermus</taxon>
    </lineage>
</organism>
<comment type="caution">
    <text evidence="1">The sequence shown here is derived from an EMBL/GenBank/DDBJ whole genome shotgun (WGS) entry which is preliminary data.</text>
</comment>
<protein>
    <submittedName>
        <fullName evidence="1">Uncharacterized protein</fullName>
    </submittedName>
</protein>
<gene>
    <name evidence="1" type="ORF">ENK37_06745</name>
</gene>
<dbReference type="AlphaFoldDB" id="A0A7C4V6J9"/>
<reference evidence="1" key="1">
    <citation type="journal article" date="2020" name="mSystems">
        <title>Genome- and Community-Level Interaction Insights into Carbon Utilization and Element Cycling Functions of Hydrothermarchaeota in Hydrothermal Sediment.</title>
        <authorList>
            <person name="Zhou Z."/>
            <person name="Liu Y."/>
            <person name="Xu W."/>
            <person name="Pan J."/>
            <person name="Luo Z.H."/>
            <person name="Li M."/>
        </authorList>
    </citation>
    <scope>NUCLEOTIDE SEQUENCE [LARGE SCALE GENOMIC DNA]</scope>
    <source>
        <strain evidence="1">HyVt-570</strain>
    </source>
</reference>
<sequence length="62" mass="6519">MPVVAAQALTLRFGLGNEVSLQEVGDQDAASLLVEDVDGYPLVYLTVLGPEAKGGFWEAARA</sequence>
<feature type="non-terminal residue" evidence="1">
    <location>
        <position position="62"/>
    </location>
</feature>